<dbReference type="Pfam" id="PF14226">
    <property type="entry name" value="DIOX_N"/>
    <property type="match status" value="1"/>
</dbReference>
<dbReference type="InterPro" id="IPR044861">
    <property type="entry name" value="IPNS-like_FE2OG_OXY"/>
</dbReference>
<dbReference type="Proteomes" id="UP000749559">
    <property type="component" value="Unassembled WGS sequence"/>
</dbReference>
<keyword evidence="1" id="KW-0408">Iron</keyword>
<organism evidence="2 3">
    <name type="scientific">Owenia fusiformis</name>
    <name type="common">Polychaete worm</name>
    <dbReference type="NCBI Taxonomy" id="6347"/>
    <lineage>
        <taxon>Eukaryota</taxon>
        <taxon>Metazoa</taxon>
        <taxon>Spiralia</taxon>
        <taxon>Lophotrochozoa</taxon>
        <taxon>Annelida</taxon>
        <taxon>Polychaeta</taxon>
        <taxon>Sedentaria</taxon>
        <taxon>Canalipalpata</taxon>
        <taxon>Sabellida</taxon>
        <taxon>Oweniida</taxon>
        <taxon>Oweniidae</taxon>
        <taxon>Owenia</taxon>
    </lineage>
</organism>
<dbReference type="InterPro" id="IPR050231">
    <property type="entry name" value="Iron_ascorbate_oxido_reductase"/>
</dbReference>
<sequence length="324" mass="36582">MTSIPTLDCSNIAMNLKDEEISVETLKEFGQNLFESFQVYGCAVLVNHGVCNKSISDAWEANKSFNSLGYKEKMQYEPGQVTGFHNMHGYQAMGKYDGPIDIDWCIRESFRFVPTRAKETNFNPDDSVPGYTEAFTNLWEASYQLAKRLLTSLTFPLAIKNQNYFTELFEHIHTQGCNATGLRGNGYQAVPEQLKDDKFAKSDRFTEHTDKGMFTVLYQDVVSGLQVQARSGAYIVAKHVPGSILVQVGEILQRVTADKIPATPHKVVVTEEQKKQSRHSLAYFLFPDKDQLLTCFDGSDTYPPIRTTQMTDTPDKLLHFEKAA</sequence>
<dbReference type="PANTHER" id="PTHR47990">
    <property type="entry name" value="2-OXOGLUTARATE (2OG) AND FE(II)-DEPENDENT OXYGENASE SUPERFAMILY PROTEIN-RELATED"/>
    <property type="match status" value="1"/>
</dbReference>
<reference evidence="2" key="1">
    <citation type="submission" date="2022-03" db="EMBL/GenBank/DDBJ databases">
        <authorList>
            <person name="Martin C."/>
        </authorList>
    </citation>
    <scope>NUCLEOTIDE SEQUENCE</scope>
</reference>
<dbReference type="SUPFAM" id="SSF51197">
    <property type="entry name" value="Clavaminate synthase-like"/>
    <property type="match status" value="1"/>
</dbReference>
<dbReference type="AlphaFoldDB" id="A0A8J1U3N0"/>
<comment type="similarity">
    <text evidence="1">Belongs to the iron/ascorbate-dependent oxidoreductase family.</text>
</comment>
<dbReference type="Pfam" id="PF03171">
    <property type="entry name" value="2OG-FeII_Oxy"/>
    <property type="match status" value="1"/>
</dbReference>
<dbReference type="GO" id="GO:0016491">
    <property type="term" value="F:oxidoreductase activity"/>
    <property type="evidence" value="ECO:0007669"/>
    <property type="project" value="UniProtKB-KW"/>
</dbReference>
<dbReference type="InterPro" id="IPR027443">
    <property type="entry name" value="IPNS-like_sf"/>
</dbReference>
<dbReference type="Gene3D" id="2.60.120.330">
    <property type="entry name" value="B-lactam Antibiotic, Isopenicillin N Synthase, Chain"/>
    <property type="match status" value="1"/>
</dbReference>
<comment type="caution">
    <text evidence="2">The sequence shown here is derived from an EMBL/GenBank/DDBJ whole genome shotgun (WGS) entry which is preliminary data.</text>
</comment>
<protein>
    <submittedName>
        <fullName evidence="2">Uncharacterized protein</fullName>
    </submittedName>
</protein>
<keyword evidence="3" id="KW-1185">Reference proteome</keyword>
<evidence type="ECO:0000256" key="1">
    <source>
        <dbReference type="RuleBase" id="RU003682"/>
    </source>
</evidence>
<accession>A0A8J1U3N0</accession>
<keyword evidence="1" id="KW-0560">Oxidoreductase</keyword>
<name>A0A8J1U3N0_OWEFU</name>
<dbReference type="InterPro" id="IPR005123">
    <property type="entry name" value="Oxoglu/Fe-dep_dioxygenase_dom"/>
</dbReference>
<dbReference type="PROSITE" id="PS51471">
    <property type="entry name" value="FE2OG_OXY"/>
    <property type="match status" value="1"/>
</dbReference>
<dbReference type="OrthoDB" id="288590at2759"/>
<dbReference type="InterPro" id="IPR026992">
    <property type="entry name" value="DIOX_N"/>
</dbReference>
<proteinExistence type="inferred from homology"/>
<keyword evidence="1" id="KW-0479">Metal-binding</keyword>
<dbReference type="GO" id="GO:0046872">
    <property type="term" value="F:metal ion binding"/>
    <property type="evidence" value="ECO:0007669"/>
    <property type="project" value="UniProtKB-KW"/>
</dbReference>
<evidence type="ECO:0000313" key="2">
    <source>
        <dbReference type="EMBL" id="CAH1794334.1"/>
    </source>
</evidence>
<dbReference type="PRINTS" id="PR00682">
    <property type="entry name" value="IPNSYNTHASE"/>
</dbReference>
<gene>
    <name evidence="2" type="ORF">OFUS_LOCUS19045</name>
</gene>
<dbReference type="EMBL" id="CAIIXF020000009">
    <property type="protein sequence ID" value="CAH1794334.1"/>
    <property type="molecule type" value="Genomic_DNA"/>
</dbReference>
<evidence type="ECO:0000313" key="3">
    <source>
        <dbReference type="Proteomes" id="UP000749559"/>
    </source>
</evidence>